<dbReference type="RefSeq" id="WP_379994417.1">
    <property type="nucleotide sequence ID" value="NZ_JBHSGN010000050.1"/>
</dbReference>
<dbReference type="InterPro" id="IPR026392">
    <property type="entry name" value="Exo/Archaeosortase_dom"/>
</dbReference>
<evidence type="ECO:0000256" key="7">
    <source>
        <dbReference type="ARBA" id="ARBA00023136"/>
    </source>
</evidence>
<keyword evidence="5 9" id="KW-0378">Hydrolase</keyword>
<protein>
    <submittedName>
        <fullName evidence="9">Exosortase K</fullName>
        <ecNumber evidence="9">3.4.22.-</ecNumber>
    </submittedName>
</protein>
<feature type="transmembrane region" description="Helical" evidence="8">
    <location>
        <begin position="139"/>
        <end position="160"/>
    </location>
</feature>
<dbReference type="EC" id="3.4.22.-" evidence="9"/>
<dbReference type="InterPro" id="IPR027551">
    <property type="entry name" value="Exosort_XrtK"/>
</dbReference>
<evidence type="ECO:0000256" key="2">
    <source>
        <dbReference type="ARBA" id="ARBA00022475"/>
    </source>
</evidence>
<comment type="caution">
    <text evidence="9">The sequence shown here is derived from an EMBL/GenBank/DDBJ whole genome shotgun (WGS) entry which is preliminary data.</text>
</comment>
<evidence type="ECO:0000313" key="10">
    <source>
        <dbReference type="Proteomes" id="UP001596023"/>
    </source>
</evidence>
<dbReference type="NCBIfam" id="TIGR04178">
    <property type="entry name" value="exo_archaeo"/>
    <property type="match status" value="1"/>
</dbReference>
<keyword evidence="10" id="KW-1185">Reference proteome</keyword>
<comment type="subcellular location">
    <subcellularLocation>
        <location evidence="1">Cell membrane</location>
        <topology evidence="1">Multi-pass membrane protein</topology>
    </subcellularLocation>
</comment>
<keyword evidence="3" id="KW-0645">Protease</keyword>
<evidence type="ECO:0000256" key="6">
    <source>
        <dbReference type="ARBA" id="ARBA00022989"/>
    </source>
</evidence>
<accession>A0ABV9KTB0</accession>
<evidence type="ECO:0000256" key="3">
    <source>
        <dbReference type="ARBA" id="ARBA00022670"/>
    </source>
</evidence>
<dbReference type="Pfam" id="PF09721">
    <property type="entry name" value="Exosortase_EpsH"/>
    <property type="match status" value="1"/>
</dbReference>
<keyword evidence="2" id="KW-1003">Cell membrane</keyword>
<feature type="transmembrane region" description="Helical" evidence="8">
    <location>
        <begin position="73"/>
        <end position="92"/>
    </location>
</feature>
<evidence type="ECO:0000256" key="4">
    <source>
        <dbReference type="ARBA" id="ARBA00022692"/>
    </source>
</evidence>
<organism evidence="9 10">
    <name type="scientific">Dysgonomonas termitidis</name>
    <dbReference type="NCBI Taxonomy" id="1516126"/>
    <lineage>
        <taxon>Bacteria</taxon>
        <taxon>Pseudomonadati</taxon>
        <taxon>Bacteroidota</taxon>
        <taxon>Bacteroidia</taxon>
        <taxon>Bacteroidales</taxon>
        <taxon>Dysgonomonadaceae</taxon>
        <taxon>Dysgonomonas</taxon>
    </lineage>
</organism>
<dbReference type="InterPro" id="IPR019127">
    <property type="entry name" value="Exosortase"/>
</dbReference>
<keyword evidence="6 8" id="KW-1133">Transmembrane helix</keyword>
<gene>
    <name evidence="9" type="primary">xrtK</name>
    <name evidence="9" type="ORF">ACFO6W_05720</name>
</gene>
<dbReference type="NCBIfam" id="TIGR04287">
    <property type="entry name" value="exosort_XrtK"/>
    <property type="match status" value="1"/>
</dbReference>
<feature type="transmembrane region" description="Helical" evidence="8">
    <location>
        <begin position="104"/>
        <end position="127"/>
    </location>
</feature>
<keyword evidence="4 8" id="KW-0812">Transmembrane</keyword>
<evidence type="ECO:0000313" key="9">
    <source>
        <dbReference type="EMBL" id="MFC4673181.1"/>
    </source>
</evidence>
<dbReference type="GO" id="GO:0016787">
    <property type="term" value="F:hydrolase activity"/>
    <property type="evidence" value="ECO:0007669"/>
    <property type="project" value="UniProtKB-KW"/>
</dbReference>
<evidence type="ECO:0000256" key="8">
    <source>
        <dbReference type="SAM" id="Phobius"/>
    </source>
</evidence>
<sequence>MKNKIIVSILCFCIFAGLKLAYPRMDTGNILFLLGPTNKAIELISGSDAIYDSVSGYFHPQINMVINKSCSGYNFLLISFLMISFLFVKTGIVKKWLVIPVSFLLAYTITLIANISRITGYMLIMNIGTYSSSGFPDKLLHQVEGIFVYLSFLIFAYLLLNHIINKIQHNHEKAAQS</sequence>
<reference evidence="10" key="1">
    <citation type="journal article" date="2019" name="Int. J. Syst. Evol. Microbiol.">
        <title>The Global Catalogue of Microorganisms (GCM) 10K type strain sequencing project: providing services to taxonomists for standard genome sequencing and annotation.</title>
        <authorList>
            <consortium name="The Broad Institute Genomics Platform"/>
            <consortium name="The Broad Institute Genome Sequencing Center for Infectious Disease"/>
            <person name="Wu L."/>
            <person name="Ma J."/>
        </authorList>
    </citation>
    <scope>NUCLEOTIDE SEQUENCE [LARGE SCALE GENOMIC DNA]</scope>
    <source>
        <strain evidence="10">CCUG 66188</strain>
    </source>
</reference>
<evidence type="ECO:0000256" key="5">
    <source>
        <dbReference type="ARBA" id="ARBA00022801"/>
    </source>
</evidence>
<dbReference type="Proteomes" id="UP001596023">
    <property type="component" value="Unassembled WGS sequence"/>
</dbReference>
<name>A0ABV9KTB0_9BACT</name>
<evidence type="ECO:0000256" key="1">
    <source>
        <dbReference type="ARBA" id="ARBA00004651"/>
    </source>
</evidence>
<keyword evidence="7 8" id="KW-0472">Membrane</keyword>
<dbReference type="EMBL" id="JBHSGN010000050">
    <property type="protein sequence ID" value="MFC4673181.1"/>
    <property type="molecule type" value="Genomic_DNA"/>
</dbReference>
<proteinExistence type="predicted"/>